<name>A0A8T1AUK8_9STRA</name>
<accession>A0A8T1AUK8</accession>
<feature type="domain" description="PiggyBac transposable element-derived protein" evidence="1">
    <location>
        <begin position="3"/>
        <end position="270"/>
    </location>
</feature>
<reference evidence="2" key="1">
    <citation type="submission" date="2018-10" db="EMBL/GenBank/DDBJ databases">
        <title>Effector identification in a new, highly contiguous assembly of the strawberry crown rot pathogen Phytophthora cactorum.</title>
        <authorList>
            <person name="Armitage A.D."/>
            <person name="Nellist C.F."/>
            <person name="Bates H."/>
            <person name="Vickerstaff R.J."/>
            <person name="Harrison R.J."/>
        </authorList>
    </citation>
    <scope>NUCLEOTIDE SEQUENCE</scope>
    <source>
        <strain evidence="2">4040</strain>
    </source>
</reference>
<gene>
    <name evidence="2" type="ORF">PC117_g24733</name>
</gene>
<dbReference type="PANTHER" id="PTHR46599:SF3">
    <property type="entry name" value="PIGGYBAC TRANSPOSABLE ELEMENT-DERIVED PROTEIN 4"/>
    <property type="match status" value="1"/>
</dbReference>
<dbReference type="PANTHER" id="PTHR46599">
    <property type="entry name" value="PIGGYBAC TRANSPOSABLE ELEMENT-DERIVED PROTEIN 4"/>
    <property type="match status" value="1"/>
</dbReference>
<organism evidence="2 3">
    <name type="scientific">Phytophthora cactorum</name>
    <dbReference type="NCBI Taxonomy" id="29920"/>
    <lineage>
        <taxon>Eukaryota</taxon>
        <taxon>Sar</taxon>
        <taxon>Stramenopiles</taxon>
        <taxon>Oomycota</taxon>
        <taxon>Peronosporomycetes</taxon>
        <taxon>Peronosporales</taxon>
        <taxon>Peronosporaceae</taxon>
        <taxon>Phytophthora</taxon>
    </lineage>
</organism>
<comment type="caution">
    <text evidence="2">The sequence shown here is derived from an EMBL/GenBank/DDBJ whole genome shotgun (WGS) entry which is preliminary data.</text>
</comment>
<dbReference type="Pfam" id="PF13843">
    <property type="entry name" value="DDE_Tnp_1_7"/>
    <property type="match status" value="1"/>
</dbReference>
<evidence type="ECO:0000313" key="2">
    <source>
        <dbReference type="EMBL" id="KAG2889236.1"/>
    </source>
</evidence>
<dbReference type="VEuPathDB" id="FungiDB:PC110_g18743"/>
<evidence type="ECO:0000259" key="1">
    <source>
        <dbReference type="Pfam" id="PF13843"/>
    </source>
</evidence>
<sequence>MWKLRPVVDTLQSRFRSGWLLGSKFSFGVGVLPATSKRNTTRMFMPDKPHRYGTKLFMVCDSVSACCHRFEVYVGKRQTEDADQQEFDNKTGAAAVIRNMKAVLVKRPQGFLLVVIDRYYSSIPLDIQLLSMSVYVLGKIMINRLGFDKQVVESRKTRPRRIERGSFAFSRSTAIPTMVACHWWDRKPVHYLATGPIMAEDSIHRNIKMVGPFTAKCPMLVTDYQRWMGGVDVHDQLRLQSYSIQTAFRFQKYYKSLFMGSVDLALVNAYLTHKETCRLQRLVPKDRGEWYLLLHKQLLQLKPDDVVEATAPTPPALASAGGLMDTGISSSTTGSLFLASKNAGNVPAKSVLSSVANAKCFLCPKSRHIYGGVRKTCYQIWHGDFDSGASIPASLGKRVVLRR</sequence>
<dbReference type="EMBL" id="RCMK01001733">
    <property type="protein sequence ID" value="KAG2889236.1"/>
    <property type="molecule type" value="Genomic_DNA"/>
</dbReference>
<protein>
    <recommendedName>
        <fullName evidence="1">PiggyBac transposable element-derived protein domain-containing protein</fullName>
    </recommendedName>
</protein>
<evidence type="ECO:0000313" key="3">
    <source>
        <dbReference type="Proteomes" id="UP000736787"/>
    </source>
</evidence>
<proteinExistence type="predicted"/>
<dbReference type="Proteomes" id="UP000736787">
    <property type="component" value="Unassembled WGS sequence"/>
</dbReference>
<dbReference type="InterPro" id="IPR029526">
    <property type="entry name" value="PGBD"/>
</dbReference>
<dbReference type="VEuPathDB" id="FungiDB:PC110_g15043"/>
<dbReference type="AlphaFoldDB" id="A0A8T1AUK8"/>